<dbReference type="CDD" id="cd11041">
    <property type="entry name" value="CYP503A1-like"/>
    <property type="match status" value="1"/>
</dbReference>
<dbReference type="OrthoDB" id="1844152at2759"/>
<gene>
    <name evidence="7" type="ORF">OIDMADRAFT_35845</name>
</gene>
<keyword evidence="4" id="KW-0560">Oxidoreductase</keyword>
<dbReference type="InterPro" id="IPR001128">
    <property type="entry name" value="Cyt_P450"/>
</dbReference>
<keyword evidence="6" id="KW-0503">Monooxygenase</keyword>
<dbReference type="PANTHER" id="PTHR46206">
    <property type="entry name" value="CYTOCHROME P450"/>
    <property type="match status" value="1"/>
</dbReference>
<dbReference type="GO" id="GO:0016705">
    <property type="term" value="F:oxidoreductase activity, acting on paired donors, with incorporation or reduction of molecular oxygen"/>
    <property type="evidence" value="ECO:0007669"/>
    <property type="project" value="InterPro"/>
</dbReference>
<comment type="similarity">
    <text evidence="2">Belongs to the cytochrome P450 family.</text>
</comment>
<sequence>MAHIQVLDFSGGGVQSYRTAFIATAAILSISVLIRRLRSNVCAKYSAIGDKAPTTNLGNLLTESYSKYRNSIFTLHTVYQSFIILPVSFLDEIKSLPENKANFAQAFHRFYCLHTPLEVPDGSVIRVIGVDLTRNFSHIIESLQSECQFVFPREMPECPADTWTPVHLYPVLARMVALLTARVFVGLPLSRNEEWVNITTGFTINAFGGAAKLRTYNGLLHPFVARLIPEINAAYKHLADAKTLLKPIFYKKLQELGDPDFKLSNNDFMAMLIKQASKEGKSLDYQVKAQLNISMAAIHTTSAQLAQTIYDVAWRTKYQAPLREELESVLAESNEVQRMNPPSPVALHRLVTSNLKLSNGDVLPKGTCIGISNAGVTSDPKIWDQPDEFDGFRFEKLRQKPGQQTSHQRQESEALLDLSGRNFLLTINLGHGSHACPGRFFASAEIKVLLAHFLLNSDMQIAERPQNIYNGLDSAANPFAKVEFRKKKPKTARS</sequence>
<evidence type="ECO:0000313" key="8">
    <source>
        <dbReference type="Proteomes" id="UP000054321"/>
    </source>
</evidence>
<proteinExistence type="inferred from homology"/>
<dbReference type="InterPro" id="IPR036396">
    <property type="entry name" value="Cyt_P450_sf"/>
</dbReference>
<dbReference type="AlphaFoldDB" id="A0A0C3GSB0"/>
<organism evidence="7 8">
    <name type="scientific">Oidiodendron maius (strain Zn)</name>
    <dbReference type="NCBI Taxonomy" id="913774"/>
    <lineage>
        <taxon>Eukaryota</taxon>
        <taxon>Fungi</taxon>
        <taxon>Dikarya</taxon>
        <taxon>Ascomycota</taxon>
        <taxon>Pezizomycotina</taxon>
        <taxon>Leotiomycetes</taxon>
        <taxon>Leotiomycetes incertae sedis</taxon>
        <taxon>Myxotrichaceae</taxon>
        <taxon>Oidiodendron</taxon>
    </lineage>
</organism>
<dbReference type="GO" id="GO:0004497">
    <property type="term" value="F:monooxygenase activity"/>
    <property type="evidence" value="ECO:0007669"/>
    <property type="project" value="UniProtKB-KW"/>
</dbReference>
<reference evidence="7 8" key="1">
    <citation type="submission" date="2014-04" db="EMBL/GenBank/DDBJ databases">
        <authorList>
            <consortium name="DOE Joint Genome Institute"/>
            <person name="Kuo A."/>
            <person name="Martino E."/>
            <person name="Perotto S."/>
            <person name="Kohler A."/>
            <person name="Nagy L.G."/>
            <person name="Floudas D."/>
            <person name="Copeland A."/>
            <person name="Barry K.W."/>
            <person name="Cichocki N."/>
            <person name="Veneault-Fourrey C."/>
            <person name="LaButti K."/>
            <person name="Lindquist E.A."/>
            <person name="Lipzen A."/>
            <person name="Lundell T."/>
            <person name="Morin E."/>
            <person name="Murat C."/>
            <person name="Sun H."/>
            <person name="Tunlid A."/>
            <person name="Henrissat B."/>
            <person name="Grigoriev I.V."/>
            <person name="Hibbett D.S."/>
            <person name="Martin F."/>
            <person name="Nordberg H.P."/>
            <person name="Cantor M.N."/>
            <person name="Hua S.X."/>
        </authorList>
    </citation>
    <scope>NUCLEOTIDE SEQUENCE [LARGE SCALE GENOMIC DNA]</scope>
    <source>
        <strain evidence="7 8">Zn</strain>
    </source>
</reference>
<evidence type="ECO:0000256" key="4">
    <source>
        <dbReference type="ARBA" id="ARBA00023002"/>
    </source>
</evidence>
<evidence type="ECO:0000313" key="7">
    <source>
        <dbReference type="EMBL" id="KIM93351.1"/>
    </source>
</evidence>
<evidence type="ECO:0000256" key="6">
    <source>
        <dbReference type="ARBA" id="ARBA00023033"/>
    </source>
</evidence>
<evidence type="ECO:0000256" key="3">
    <source>
        <dbReference type="ARBA" id="ARBA00022723"/>
    </source>
</evidence>
<dbReference type="SUPFAM" id="SSF48264">
    <property type="entry name" value="Cytochrome P450"/>
    <property type="match status" value="1"/>
</dbReference>
<keyword evidence="5" id="KW-0408">Iron</keyword>
<dbReference type="Gene3D" id="1.10.630.10">
    <property type="entry name" value="Cytochrome P450"/>
    <property type="match status" value="1"/>
</dbReference>
<dbReference type="STRING" id="913774.A0A0C3GSB0"/>
<dbReference type="PANTHER" id="PTHR46206:SF6">
    <property type="entry name" value="CYTOCHROME P450 MONOOXYGENASE AN1598-RELATED"/>
    <property type="match status" value="1"/>
</dbReference>
<evidence type="ECO:0008006" key="9">
    <source>
        <dbReference type="Google" id="ProtNLM"/>
    </source>
</evidence>
<keyword evidence="3" id="KW-0479">Metal-binding</keyword>
<accession>A0A0C3GSB0</accession>
<dbReference type="InParanoid" id="A0A0C3GSB0"/>
<dbReference type="HOGENOM" id="CLU_022195_0_2_1"/>
<reference evidence="8" key="2">
    <citation type="submission" date="2015-01" db="EMBL/GenBank/DDBJ databases">
        <title>Evolutionary Origins and Diversification of the Mycorrhizal Mutualists.</title>
        <authorList>
            <consortium name="DOE Joint Genome Institute"/>
            <consortium name="Mycorrhizal Genomics Consortium"/>
            <person name="Kohler A."/>
            <person name="Kuo A."/>
            <person name="Nagy L.G."/>
            <person name="Floudas D."/>
            <person name="Copeland A."/>
            <person name="Barry K.W."/>
            <person name="Cichocki N."/>
            <person name="Veneault-Fourrey C."/>
            <person name="LaButti K."/>
            <person name="Lindquist E.A."/>
            <person name="Lipzen A."/>
            <person name="Lundell T."/>
            <person name="Morin E."/>
            <person name="Murat C."/>
            <person name="Riley R."/>
            <person name="Ohm R."/>
            <person name="Sun H."/>
            <person name="Tunlid A."/>
            <person name="Henrissat B."/>
            <person name="Grigoriev I.V."/>
            <person name="Hibbett D.S."/>
            <person name="Martin F."/>
        </authorList>
    </citation>
    <scope>NUCLEOTIDE SEQUENCE [LARGE SCALE GENOMIC DNA]</scope>
    <source>
        <strain evidence="8">Zn</strain>
    </source>
</reference>
<keyword evidence="8" id="KW-1185">Reference proteome</keyword>
<dbReference type="GO" id="GO:0005506">
    <property type="term" value="F:iron ion binding"/>
    <property type="evidence" value="ECO:0007669"/>
    <property type="project" value="InterPro"/>
</dbReference>
<name>A0A0C3GSB0_OIDMZ</name>
<protein>
    <recommendedName>
        <fullName evidence="9">Cytochrome P450</fullName>
    </recommendedName>
</protein>
<dbReference type="Proteomes" id="UP000054321">
    <property type="component" value="Unassembled WGS sequence"/>
</dbReference>
<evidence type="ECO:0000256" key="1">
    <source>
        <dbReference type="ARBA" id="ARBA00001971"/>
    </source>
</evidence>
<dbReference type="Pfam" id="PF00067">
    <property type="entry name" value="p450"/>
    <property type="match status" value="1"/>
</dbReference>
<dbReference type="GO" id="GO:0020037">
    <property type="term" value="F:heme binding"/>
    <property type="evidence" value="ECO:0007669"/>
    <property type="project" value="InterPro"/>
</dbReference>
<evidence type="ECO:0000256" key="5">
    <source>
        <dbReference type="ARBA" id="ARBA00023004"/>
    </source>
</evidence>
<dbReference type="EMBL" id="KN832896">
    <property type="protein sequence ID" value="KIM93351.1"/>
    <property type="molecule type" value="Genomic_DNA"/>
</dbReference>
<evidence type="ECO:0000256" key="2">
    <source>
        <dbReference type="ARBA" id="ARBA00010617"/>
    </source>
</evidence>
<comment type="cofactor">
    <cofactor evidence="1">
        <name>heme</name>
        <dbReference type="ChEBI" id="CHEBI:30413"/>
    </cofactor>
</comment>